<comment type="caution">
    <text evidence="2">The sequence shown here is derived from an EMBL/GenBank/DDBJ whole genome shotgun (WGS) entry which is preliminary data.</text>
</comment>
<feature type="non-terminal residue" evidence="2">
    <location>
        <position position="1"/>
    </location>
</feature>
<dbReference type="EMBL" id="JARKIE010000606">
    <property type="protein sequence ID" value="KAJ7625179.1"/>
    <property type="molecule type" value="Genomic_DNA"/>
</dbReference>
<protein>
    <submittedName>
        <fullName evidence="2">Uncharacterized protein</fullName>
    </submittedName>
</protein>
<evidence type="ECO:0000313" key="2">
    <source>
        <dbReference type="EMBL" id="KAJ7625179.1"/>
    </source>
</evidence>
<reference evidence="2" key="1">
    <citation type="submission" date="2023-03" db="EMBL/GenBank/DDBJ databases">
        <title>Massive genome expansion in bonnet fungi (Mycena s.s.) driven by repeated elements and novel gene families across ecological guilds.</title>
        <authorList>
            <consortium name="Lawrence Berkeley National Laboratory"/>
            <person name="Harder C.B."/>
            <person name="Miyauchi S."/>
            <person name="Viragh M."/>
            <person name="Kuo A."/>
            <person name="Thoen E."/>
            <person name="Andreopoulos B."/>
            <person name="Lu D."/>
            <person name="Skrede I."/>
            <person name="Drula E."/>
            <person name="Henrissat B."/>
            <person name="Morin E."/>
            <person name="Kohler A."/>
            <person name="Barry K."/>
            <person name="LaButti K."/>
            <person name="Morin E."/>
            <person name="Salamov A."/>
            <person name="Lipzen A."/>
            <person name="Mereny Z."/>
            <person name="Hegedus B."/>
            <person name="Baldrian P."/>
            <person name="Stursova M."/>
            <person name="Weitz H."/>
            <person name="Taylor A."/>
            <person name="Grigoriev I.V."/>
            <person name="Nagy L.G."/>
            <person name="Martin F."/>
            <person name="Kauserud H."/>
        </authorList>
    </citation>
    <scope>NUCLEOTIDE SEQUENCE</scope>
    <source>
        <strain evidence="2">CBHHK067</strain>
    </source>
</reference>
<organism evidence="2 3">
    <name type="scientific">Mycena rosella</name>
    <name type="common">Pink bonnet</name>
    <name type="synonym">Agaricus rosellus</name>
    <dbReference type="NCBI Taxonomy" id="1033263"/>
    <lineage>
        <taxon>Eukaryota</taxon>
        <taxon>Fungi</taxon>
        <taxon>Dikarya</taxon>
        <taxon>Basidiomycota</taxon>
        <taxon>Agaricomycotina</taxon>
        <taxon>Agaricomycetes</taxon>
        <taxon>Agaricomycetidae</taxon>
        <taxon>Agaricales</taxon>
        <taxon>Marasmiineae</taxon>
        <taxon>Mycenaceae</taxon>
        <taxon>Mycena</taxon>
    </lineage>
</organism>
<feature type="region of interest" description="Disordered" evidence="1">
    <location>
        <begin position="88"/>
        <end position="108"/>
    </location>
</feature>
<evidence type="ECO:0000313" key="3">
    <source>
        <dbReference type="Proteomes" id="UP001221757"/>
    </source>
</evidence>
<keyword evidence="3" id="KW-1185">Reference proteome</keyword>
<name>A0AAD7BMR1_MYCRO</name>
<proteinExistence type="predicted"/>
<feature type="non-terminal residue" evidence="2">
    <location>
        <position position="108"/>
    </location>
</feature>
<accession>A0AAD7BMR1</accession>
<gene>
    <name evidence="2" type="ORF">B0H17DRAFT_1288221</name>
</gene>
<sequence length="108" mass="11633">HCPRSIIVKDGVIPGALGVVARWEKVWDNSGSSSTRDLALWRGIPANDNYVVIGGIFSMNPGHGSPDGVQTDGIVAIHRDFVSRKPPTCCGPTEEVVRRGTPARESQR</sequence>
<dbReference type="AlphaFoldDB" id="A0AAD7BMR1"/>
<evidence type="ECO:0000256" key="1">
    <source>
        <dbReference type="SAM" id="MobiDB-lite"/>
    </source>
</evidence>
<dbReference type="Proteomes" id="UP001221757">
    <property type="component" value="Unassembled WGS sequence"/>
</dbReference>